<dbReference type="SUPFAM" id="SSF53623">
    <property type="entry name" value="MurD-like peptide ligases, catalytic domain"/>
    <property type="match status" value="1"/>
</dbReference>
<dbReference type="GO" id="GO:0008764">
    <property type="term" value="F:UDP-N-acetylmuramoylalanine-D-glutamate ligase activity"/>
    <property type="evidence" value="ECO:0007669"/>
    <property type="project" value="UniProtKB-EC"/>
</dbReference>
<keyword evidence="4 7" id="KW-0436">Ligase</keyword>
<keyword evidence="7 8" id="KW-0132">Cell division</keyword>
<reference evidence="11 12" key="1">
    <citation type="submission" date="2024-09" db="EMBL/GenBank/DDBJ databases">
        <authorList>
            <person name="Sun Q."/>
            <person name="Mori K."/>
        </authorList>
    </citation>
    <scope>NUCLEOTIDE SEQUENCE [LARGE SCALE GENOMIC DNA]</scope>
    <source>
        <strain evidence="11 12">CCM 7415</strain>
    </source>
</reference>
<comment type="pathway">
    <text evidence="2 7 8">Cell wall biogenesis; peptidoglycan biosynthesis.</text>
</comment>
<keyword evidence="7 8" id="KW-0131">Cell cycle</keyword>
<dbReference type="InterPro" id="IPR004101">
    <property type="entry name" value="Mur_ligase_C"/>
</dbReference>
<dbReference type="Pfam" id="PF08245">
    <property type="entry name" value="Mur_ligase_M"/>
    <property type="match status" value="1"/>
</dbReference>
<dbReference type="Gene3D" id="3.40.50.720">
    <property type="entry name" value="NAD(P)-binding Rossmann-like Domain"/>
    <property type="match status" value="1"/>
</dbReference>
<protein>
    <recommendedName>
        <fullName evidence="7 8">UDP-N-acetylmuramoylalanine--D-glutamate ligase</fullName>
        <ecNumber evidence="7 8">6.3.2.9</ecNumber>
    </recommendedName>
    <alternativeName>
        <fullName evidence="7">D-glutamic acid-adding enzyme</fullName>
    </alternativeName>
    <alternativeName>
        <fullName evidence="7">UDP-N-acetylmuramoyl-L-alanyl-D-glutamate synthetase</fullName>
    </alternativeName>
</protein>
<sequence>MTIVTAEQTLVVGLGRSGLAIAAHLSARGEPFVMADTRAEPPGEAAFRAAYPQVTLHCGPLTAIDLRYARRVVLSPGVDPRSPGLEQAAAPPVGEIALFVEALTALPSRPQLIAVTGSNAKSTVTTLIGELATACGVDAAVGGNLGTPALTLVHQRPEADCFVLELSSFQLETTPRLGADIALHLNLSDDHLDRHDGMAGYARAKQRIFEGAGTAIHNRDDPATRPQTADIARLVSFGADAPAAGQWGLGERDGAPWLCQGDAALLAAERVRMPGRHNRLNALAALAAGREAGWPLAPMLDVLAEFSGLAHRAQLIAERGGVCWINDSKGTNVGATLAAIEGVGATLAGRLILLAGGVGKGADFSALAAPLARYARAVVLFGRDRHLLEAALSAQVTTHVVDTLDQAMQHADELARPGDGVLLSPACASLDQFANFEARGEAFCAWLEQHPESSCKR</sequence>
<dbReference type="InterPro" id="IPR036565">
    <property type="entry name" value="Mur-like_cat_sf"/>
</dbReference>
<dbReference type="Proteomes" id="UP001589814">
    <property type="component" value="Unassembled WGS sequence"/>
</dbReference>
<evidence type="ECO:0000259" key="10">
    <source>
        <dbReference type="Pfam" id="PF08245"/>
    </source>
</evidence>
<dbReference type="EMBL" id="JBHLVX010000011">
    <property type="protein sequence ID" value="MFC0266943.1"/>
    <property type="molecule type" value="Genomic_DNA"/>
</dbReference>
<proteinExistence type="inferred from homology"/>
<dbReference type="Pfam" id="PF21799">
    <property type="entry name" value="MurD-like_N"/>
    <property type="match status" value="1"/>
</dbReference>
<evidence type="ECO:0000256" key="6">
    <source>
        <dbReference type="ARBA" id="ARBA00022840"/>
    </source>
</evidence>
<evidence type="ECO:0000313" key="11">
    <source>
        <dbReference type="EMBL" id="MFC0266943.1"/>
    </source>
</evidence>
<evidence type="ECO:0000256" key="1">
    <source>
        <dbReference type="ARBA" id="ARBA00004496"/>
    </source>
</evidence>
<feature type="domain" description="Mur ligase central" evidence="10">
    <location>
        <begin position="115"/>
        <end position="288"/>
    </location>
</feature>
<dbReference type="Gene3D" id="3.90.190.20">
    <property type="entry name" value="Mur ligase, C-terminal domain"/>
    <property type="match status" value="1"/>
</dbReference>
<comment type="catalytic activity">
    <reaction evidence="7 8">
        <text>UDP-N-acetyl-alpha-D-muramoyl-L-alanine + D-glutamate + ATP = UDP-N-acetyl-alpha-D-muramoyl-L-alanyl-D-glutamate + ADP + phosphate + H(+)</text>
        <dbReference type="Rhea" id="RHEA:16429"/>
        <dbReference type="ChEBI" id="CHEBI:15378"/>
        <dbReference type="ChEBI" id="CHEBI:29986"/>
        <dbReference type="ChEBI" id="CHEBI:30616"/>
        <dbReference type="ChEBI" id="CHEBI:43474"/>
        <dbReference type="ChEBI" id="CHEBI:83898"/>
        <dbReference type="ChEBI" id="CHEBI:83900"/>
        <dbReference type="ChEBI" id="CHEBI:456216"/>
        <dbReference type="EC" id="6.3.2.9"/>
    </reaction>
</comment>
<evidence type="ECO:0000256" key="7">
    <source>
        <dbReference type="HAMAP-Rule" id="MF_00639"/>
    </source>
</evidence>
<feature type="binding site" evidence="7">
    <location>
        <begin position="117"/>
        <end position="123"/>
    </location>
    <ligand>
        <name>ATP</name>
        <dbReference type="ChEBI" id="CHEBI:30616"/>
    </ligand>
</feature>
<comment type="subcellular location">
    <subcellularLocation>
        <location evidence="1 7 8">Cytoplasm</location>
    </subcellularLocation>
</comment>
<evidence type="ECO:0000313" key="12">
    <source>
        <dbReference type="Proteomes" id="UP001589814"/>
    </source>
</evidence>
<dbReference type="NCBIfam" id="TIGR01087">
    <property type="entry name" value="murD"/>
    <property type="match status" value="1"/>
</dbReference>
<evidence type="ECO:0000259" key="9">
    <source>
        <dbReference type="Pfam" id="PF02875"/>
    </source>
</evidence>
<dbReference type="InterPro" id="IPR005762">
    <property type="entry name" value="MurD"/>
</dbReference>
<dbReference type="HAMAP" id="MF_00639">
    <property type="entry name" value="MurD"/>
    <property type="match status" value="1"/>
</dbReference>
<dbReference type="Gene3D" id="3.40.1190.10">
    <property type="entry name" value="Mur-like, catalytic domain"/>
    <property type="match status" value="1"/>
</dbReference>
<dbReference type="SUPFAM" id="SSF53244">
    <property type="entry name" value="MurD-like peptide ligases, peptide-binding domain"/>
    <property type="match status" value="1"/>
</dbReference>
<evidence type="ECO:0000256" key="5">
    <source>
        <dbReference type="ARBA" id="ARBA00022741"/>
    </source>
</evidence>
<keyword evidence="12" id="KW-1185">Reference proteome</keyword>
<keyword evidence="7 8" id="KW-0961">Cell wall biogenesis/degradation</keyword>
<gene>
    <name evidence="7 11" type="primary">murD</name>
    <name evidence="11" type="ORF">ACFFHW_02835</name>
</gene>
<keyword evidence="7 8" id="KW-0573">Peptidoglycan synthesis</keyword>
<dbReference type="PANTHER" id="PTHR43692:SF1">
    <property type="entry name" value="UDP-N-ACETYLMURAMOYLALANINE--D-GLUTAMATE LIGASE"/>
    <property type="match status" value="1"/>
</dbReference>
<dbReference type="SUPFAM" id="SSF51984">
    <property type="entry name" value="MurCD N-terminal domain"/>
    <property type="match status" value="1"/>
</dbReference>
<comment type="function">
    <text evidence="7 8">Cell wall formation. Catalyzes the addition of glutamate to the nucleotide precursor UDP-N-acetylmuramoyl-L-alanine (UMA).</text>
</comment>
<dbReference type="Pfam" id="PF02875">
    <property type="entry name" value="Mur_ligase_C"/>
    <property type="match status" value="1"/>
</dbReference>
<name>A0ABV6FZY1_9GAMM</name>
<keyword evidence="3 7" id="KW-0963">Cytoplasm</keyword>
<evidence type="ECO:0000256" key="8">
    <source>
        <dbReference type="RuleBase" id="RU003664"/>
    </source>
</evidence>
<dbReference type="InterPro" id="IPR013221">
    <property type="entry name" value="Mur_ligase_cen"/>
</dbReference>
<evidence type="ECO:0000256" key="2">
    <source>
        <dbReference type="ARBA" id="ARBA00004752"/>
    </source>
</evidence>
<dbReference type="RefSeq" id="WP_019952267.1">
    <property type="nucleotide sequence ID" value="NZ_JBHLVX010000011.1"/>
</dbReference>
<feature type="domain" description="Mur ligase C-terminal" evidence="9">
    <location>
        <begin position="311"/>
        <end position="427"/>
    </location>
</feature>
<organism evidence="11 12">
    <name type="scientific">Kushneria aurantia</name>
    <dbReference type="NCBI Taxonomy" id="504092"/>
    <lineage>
        <taxon>Bacteria</taxon>
        <taxon>Pseudomonadati</taxon>
        <taxon>Pseudomonadota</taxon>
        <taxon>Gammaproteobacteria</taxon>
        <taxon>Oceanospirillales</taxon>
        <taxon>Halomonadaceae</taxon>
        <taxon>Kushneria</taxon>
    </lineage>
</organism>
<comment type="similarity">
    <text evidence="7">Belongs to the MurCDEF family.</text>
</comment>
<keyword evidence="5 7" id="KW-0547">Nucleotide-binding</keyword>
<dbReference type="EC" id="6.3.2.9" evidence="7 8"/>
<evidence type="ECO:0000256" key="3">
    <source>
        <dbReference type="ARBA" id="ARBA00022490"/>
    </source>
</evidence>
<dbReference type="PANTHER" id="PTHR43692">
    <property type="entry name" value="UDP-N-ACETYLMURAMOYLALANINE--D-GLUTAMATE LIGASE"/>
    <property type="match status" value="1"/>
</dbReference>
<evidence type="ECO:0000256" key="4">
    <source>
        <dbReference type="ARBA" id="ARBA00022598"/>
    </source>
</evidence>
<comment type="caution">
    <text evidence="11">The sequence shown here is derived from an EMBL/GenBank/DDBJ whole genome shotgun (WGS) entry which is preliminary data.</text>
</comment>
<accession>A0ABV6FZY1</accession>
<keyword evidence="6 7" id="KW-0067">ATP-binding</keyword>
<keyword evidence="7 8" id="KW-0133">Cell shape</keyword>
<dbReference type="InterPro" id="IPR036615">
    <property type="entry name" value="Mur_ligase_C_dom_sf"/>
</dbReference>